<dbReference type="PIRSF" id="PIRSF000167">
    <property type="entry name" value="HemN"/>
    <property type="match status" value="1"/>
</dbReference>
<evidence type="ECO:0000256" key="5">
    <source>
        <dbReference type="ARBA" id="ARBA00022485"/>
    </source>
</evidence>
<comment type="function">
    <text evidence="13">Involved in the heme biosynthesis. Catalyzes the anaerobic oxidative decarboxylation of propionate groups of rings A and B of coproporphyrinogen III to yield the vinyl groups in protoporphyrinogen IX.</text>
</comment>
<dbReference type="PANTHER" id="PTHR13932:SF6">
    <property type="entry name" value="OXYGEN-INDEPENDENT COPROPORPHYRINOGEN III OXIDASE"/>
    <property type="match status" value="1"/>
</dbReference>
<feature type="binding site" evidence="16">
    <location>
        <position position="197"/>
    </location>
    <ligand>
        <name>S-adenosyl-L-methionine</name>
        <dbReference type="ChEBI" id="CHEBI:59789"/>
        <label>2</label>
    </ligand>
</feature>
<comment type="caution">
    <text evidence="19">The sequence shown here is derived from an EMBL/GenBank/DDBJ whole genome shotgun (WGS) entry which is preliminary data.</text>
</comment>
<sequence length="469" mass="53857">MSEHLVIPRTIHQLQLPQDDNHLWDLVNRYDAKGPRYTSYPTAVSFHEQVTPDDVETAWRNSTRDISLYLHLPFCFQLCWYCGCHMKVERKREPMARYLDALQKEAEGYRALFAGKRIRQFHLGGGTPNQFPKELLLDLIGALQTMFDFDDDAERSIEVDPRLLNQEQLEAFARLGFERLSMGIQDFNPRVQAAINRHQTYEQVKAQVDLWRQMGQGGVNMDLIYGLPLQSVDSFNQTVEQVINLEPQRIALFNFAHIPQRMRHQRLIRSADLPEPITKFKILLNAVRRFTEAGYVPIGMDHFAKPDDPLAKSMLAGDLHRNFQGYTTLPDLDMLGLGASSISMLDGFYGQNLKGIDTYQERINAKEPVLERGLVLSEEDRFRRDIIQNWMCRFVIEVGNIERDSGVSFENLFPGIREKLAVMVEDGLLETHEFGYQATALGMLLARNVAMLFDGRLASTTPGQFSRTI</sequence>
<dbReference type="SFLD" id="SFLDS00029">
    <property type="entry name" value="Radical_SAM"/>
    <property type="match status" value="1"/>
</dbReference>
<evidence type="ECO:0000256" key="8">
    <source>
        <dbReference type="ARBA" id="ARBA00022723"/>
    </source>
</evidence>
<evidence type="ECO:0000256" key="1">
    <source>
        <dbReference type="ARBA" id="ARBA00004496"/>
    </source>
</evidence>
<feature type="binding site" evidence="16">
    <location>
        <position position="222"/>
    </location>
    <ligand>
        <name>S-adenosyl-L-methionine</name>
        <dbReference type="ChEBI" id="CHEBI:59789"/>
        <label>2</label>
    </ligand>
</feature>
<feature type="binding site" evidence="16">
    <location>
        <begin position="126"/>
        <end position="127"/>
    </location>
    <ligand>
        <name>S-adenosyl-L-methionine</name>
        <dbReference type="ChEBI" id="CHEBI:59789"/>
        <label>2</label>
    </ligand>
</feature>
<keyword evidence="8 15" id="KW-0479">Metal-binding</keyword>
<dbReference type="CDD" id="cd01335">
    <property type="entry name" value="Radical_SAM"/>
    <property type="match status" value="1"/>
</dbReference>
<dbReference type="EC" id="1.3.98.3" evidence="15"/>
<evidence type="ECO:0000313" key="20">
    <source>
        <dbReference type="Proteomes" id="UP000664417"/>
    </source>
</evidence>
<evidence type="ECO:0000256" key="7">
    <source>
        <dbReference type="ARBA" id="ARBA00022691"/>
    </source>
</evidence>
<dbReference type="EMBL" id="JAFREP010000041">
    <property type="protein sequence ID" value="MBO1322722.1"/>
    <property type="molecule type" value="Genomic_DNA"/>
</dbReference>
<dbReference type="PROSITE" id="PS51918">
    <property type="entry name" value="RADICAL_SAM"/>
    <property type="match status" value="1"/>
</dbReference>
<dbReference type="Gene3D" id="1.10.10.920">
    <property type="match status" value="1"/>
</dbReference>
<evidence type="ECO:0000256" key="11">
    <source>
        <dbReference type="ARBA" id="ARBA00023014"/>
    </source>
</evidence>
<comment type="cofactor">
    <cofactor evidence="15 17">
        <name>[4Fe-4S] cluster</name>
        <dbReference type="ChEBI" id="CHEBI:49883"/>
    </cofactor>
    <text evidence="15 17">Binds 1 [4Fe-4S] cluster. The cluster is coordinated with 3 cysteines and an exchangeable S-adenosyl-L-methionine.</text>
</comment>
<keyword evidence="11 15" id="KW-0411">Iron-sulfur</keyword>
<keyword evidence="5 15" id="KW-0004">4Fe-4S</keyword>
<gene>
    <name evidence="19" type="primary">hemN</name>
    <name evidence="19" type="ORF">J3U88_29895</name>
</gene>
<evidence type="ECO:0000256" key="14">
    <source>
        <dbReference type="ARBA" id="ARBA00048321"/>
    </source>
</evidence>
<evidence type="ECO:0000313" key="19">
    <source>
        <dbReference type="EMBL" id="MBO1322722.1"/>
    </source>
</evidence>
<evidence type="ECO:0000256" key="2">
    <source>
        <dbReference type="ARBA" id="ARBA00004785"/>
    </source>
</evidence>
<dbReference type="InterPro" id="IPR004558">
    <property type="entry name" value="Coprogen_oxidase_HemN"/>
</dbReference>
<feature type="binding site" evidence="16">
    <location>
        <position position="158"/>
    </location>
    <ligand>
        <name>S-adenosyl-L-methionine</name>
        <dbReference type="ChEBI" id="CHEBI:59789"/>
        <label>1</label>
    </ligand>
</feature>
<dbReference type="Pfam" id="PF04055">
    <property type="entry name" value="Radical_SAM"/>
    <property type="match status" value="1"/>
</dbReference>
<keyword evidence="7 15" id="KW-0949">S-adenosyl-L-methionine</keyword>
<feature type="binding site" evidence="16">
    <location>
        <position position="342"/>
    </location>
    <ligand>
        <name>S-adenosyl-L-methionine</name>
        <dbReference type="ChEBI" id="CHEBI:59789"/>
        <label>1</label>
    </ligand>
</feature>
<dbReference type="InterPro" id="IPR058240">
    <property type="entry name" value="rSAM_sf"/>
</dbReference>
<feature type="binding site" evidence="16">
    <location>
        <position position="185"/>
    </location>
    <ligand>
        <name>S-adenosyl-L-methionine</name>
        <dbReference type="ChEBI" id="CHEBI:59789"/>
        <label>2</label>
    </ligand>
</feature>
<dbReference type="SUPFAM" id="SSF102114">
    <property type="entry name" value="Radical SAM enzymes"/>
    <property type="match status" value="1"/>
</dbReference>
<evidence type="ECO:0000256" key="9">
    <source>
        <dbReference type="ARBA" id="ARBA00023002"/>
    </source>
</evidence>
<evidence type="ECO:0000256" key="16">
    <source>
        <dbReference type="PIRSR" id="PIRSR000167-1"/>
    </source>
</evidence>
<evidence type="ECO:0000256" key="13">
    <source>
        <dbReference type="ARBA" id="ARBA00024295"/>
    </source>
</evidence>
<feature type="binding site" evidence="16">
    <location>
        <position position="125"/>
    </location>
    <ligand>
        <name>S-adenosyl-L-methionine</name>
        <dbReference type="ChEBI" id="CHEBI:59789"/>
        <label>1</label>
    </ligand>
</feature>
<feature type="binding site" evidence="17">
    <location>
        <position position="82"/>
    </location>
    <ligand>
        <name>[4Fe-4S] cluster</name>
        <dbReference type="ChEBI" id="CHEBI:49883"/>
        <note>4Fe-4S-S-AdoMet</note>
    </ligand>
</feature>
<reference evidence="19" key="1">
    <citation type="submission" date="2021-03" db="EMBL/GenBank/DDBJ databases">
        <authorList>
            <person name="Wang G."/>
        </authorList>
    </citation>
    <scope>NUCLEOTIDE SEQUENCE</scope>
    <source>
        <strain evidence="19">KCTC 12899</strain>
    </source>
</reference>
<dbReference type="GO" id="GO:0006782">
    <property type="term" value="P:protoporphyrinogen IX biosynthetic process"/>
    <property type="evidence" value="ECO:0007669"/>
    <property type="project" value="UniProtKB-UniPathway"/>
</dbReference>
<comment type="pathway">
    <text evidence="2 15">Porphyrin-containing compound metabolism; protoporphyrin-IX biosynthesis; protoporphyrinogen-IX from coproporphyrinogen-III (AdoMet route): step 1/1.</text>
</comment>
<feature type="domain" description="Radical SAM core" evidence="18">
    <location>
        <begin position="60"/>
        <end position="293"/>
    </location>
</feature>
<evidence type="ECO:0000256" key="10">
    <source>
        <dbReference type="ARBA" id="ARBA00023004"/>
    </source>
</evidence>
<keyword evidence="6 15" id="KW-0963">Cytoplasm</keyword>
<evidence type="ECO:0000256" key="4">
    <source>
        <dbReference type="ARBA" id="ARBA00011245"/>
    </source>
</evidence>
<dbReference type="NCBIfam" id="TIGR00538">
    <property type="entry name" value="hemN"/>
    <property type="match status" value="1"/>
</dbReference>
<feature type="binding site" evidence="16">
    <location>
        <position position="256"/>
    </location>
    <ligand>
        <name>S-adenosyl-L-methionine</name>
        <dbReference type="ChEBI" id="CHEBI:59789"/>
        <label>2</label>
    </ligand>
</feature>
<keyword evidence="10 15" id="KW-0408">Iron</keyword>
<dbReference type="InterPro" id="IPR034505">
    <property type="entry name" value="Coproporphyrinogen-III_oxidase"/>
</dbReference>
<evidence type="ECO:0000256" key="6">
    <source>
        <dbReference type="ARBA" id="ARBA00022490"/>
    </source>
</evidence>
<dbReference type="Proteomes" id="UP000664417">
    <property type="component" value="Unassembled WGS sequence"/>
</dbReference>
<keyword evidence="20" id="KW-1185">Reference proteome</keyword>
<dbReference type="SFLD" id="SFLDG01065">
    <property type="entry name" value="anaerobic_coproporphyrinogen-I"/>
    <property type="match status" value="1"/>
</dbReference>
<feature type="binding site" evidence="16">
    <location>
        <position position="69"/>
    </location>
    <ligand>
        <name>S-adenosyl-L-methionine</name>
        <dbReference type="ChEBI" id="CHEBI:59789"/>
        <label>1</label>
    </ligand>
</feature>
<dbReference type="PANTHER" id="PTHR13932">
    <property type="entry name" value="COPROPORPHYRINIGEN III OXIDASE"/>
    <property type="match status" value="1"/>
</dbReference>
<dbReference type="GO" id="GO:0051539">
    <property type="term" value="F:4 iron, 4 sulfur cluster binding"/>
    <property type="evidence" value="ECO:0007669"/>
    <property type="project" value="UniProtKB-KW"/>
</dbReference>
<comment type="subcellular location">
    <subcellularLocation>
        <location evidence="1 15">Cytoplasm</location>
    </subcellularLocation>
</comment>
<accession>A0A8J7QDT8</accession>
<dbReference type="RefSeq" id="WP_207862695.1">
    <property type="nucleotide sequence ID" value="NZ_JAFREP010000041.1"/>
</dbReference>
<dbReference type="UniPathway" id="UPA00251">
    <property type="reaction ID" value="UER00323"/>
</dbReference>
<feature type="binding site" evidence="16">
    <location>
        <begin position="81"/>
        <end position="83"/>
    </location>
    <ligand>
        <name>S-adenosyl-L-methionine</name>
        <dbReference type="ChEBI" id="CHEBI:59789"/>
        <label>2</label>
    </ligand>
</feature>
<name>A0A8J7QDT8_9BACT</name>
<evidence type="ECO:0000256" key="3">
    <source>
        <dbReference type="ARBA" id="ARBA00005493"/>
    </source>
</evidence>
<comment type="subunit">
    <text evidence="4">Monomer.</text>
</comment>
<keyword evidence="12 15" id="KW-0627">Porphyrin biosynthesis</keyword>
<protein>
    <recommendedName>
        <fullName evidence="15">Coproporphyrinogen-III oxidase</fullName>
        <ecNumber evidence="15">1.3.98.3</ecNumber>
    </recommendedName>
</protein>
<dbReference type="GO" id="GO:0004109">
    <property type="term" value="F:coproporphyrinogen oxidase activity"/>
    <property type="evidence" value="ECO:0007669"/>
    <property type="project" value="InterPro"/>
</dbReference>
<evidence type="ECO:0000256" key="17">
    <source>
        <dbReference type="PIRSR" id="PIRSR000167-2"/>
    </source>
</evidence>
<dbReference type="SFLD" id="SFLDG01082">
    <property type="entry name" value="B12-binding_domain_containing"/>
    <property type="match status" value="1"/>
</dbReference>
<keyword evidence="9 15" id="KW-0560">Oxidoreductase</keyword>
<dbReference type="AlphaFoldDB" id="A0A8J7QDT8"/>
<feature type="binding site" evidence="17">
    <location>
        <position position="79"/>
    </location>
    <ligand>
        <name>[4Fe-4S] cluster</name>
        <dbReference type="ChEBI" id="CHEBI:49883"/>
        <note>4Fe-4S-S-AdoMet</note>
    </ligand>
</feature>
<dbReference type="InterPro" id="IPR006638">
    <property type="entry name" value="Elp3/MiaA/NifB-like_rSAM"/>
</dbReference>
<dbReference type="GO" id="GO:0051989">
    <property type="term" value="F:coproporphyrinogen dehydrogenase activity"/>
    <property type="evidence" value="ECO:0007669"/>
    <property type="project" value="UniProtKB-EC"/>
</dbReference>
<proteinExistence type="inferred from homology"/>
<evidence type="ECO:0000256" key="12">
    <source>
        <dbReference type="ARBA" id="ARBA00023244"/>
    </source>
</evidence>
<dbReference type="GO" id="GO:0005737">
    <property type="term" value="C:cytoplasm"/>
    <property type="evidence" value="ECO:0007669"/>
    <property type="project" value="UniProtKB-SubCell"/>
</dbReference>
<organism evidence="19 20">
    <name type="scientific">Acanthopleuribacter pedis</name>
    <dbReference type="NCBI Taxonomy" id="442870"/>
    <lineage>
        <taxon>Bacteria</taxon>
        <taxon>Pseudomonadati</taxon>
        <taxon>Acidobacteriota</taxon>
        <taxon>Holophagae</taxon>
        <taxon>Acanthopleuribacterales</taxon>
        <taxon>Acanthopleuribacteraceae</taxon>
        <taxon>Acanthopleuribacter</taxon>
    </lineage>
</organism>
<dbReference type="GO" id="GO:0046872">
    <property type="term" value="F:metal ion binding"/>
    <property type="evidence" value="ECO:0007669"/>
    <property type="project" value="UniProtKB-KW"/>
</dbReference>
<dbReference type="InterPro" id="IPR007197">
    <property type="entry name" value="rSAM"/>
</dbReference>
<comment type="catalytic activity">
    <reaction evidence="14 15">
        <text>coproporphyrinogen III + 2 S-adenosyl-L-methionine = protoporphyrinogen IX + 2 5'-deoxyadenosine + 2 L-methionine + 2 CO2</text>
        <dbReference type="Rhea" id="RHEA:15425"/>
        <dbReference type="ChEBI" id="CHEBI:16526"/>
        <dbReference type="ChEBI" id="CHEBI:17319"/>
        <dbReference type="ChEBI" id="CHEBI:57307"/>
        <dbReference type="ChEBI" id="CHEBI:57309"/>
        <dbReference type="ChEBI" id="CHEBI:57844"/>
        <dbReference type="ChEBI" id="CHEBI:59789"/>
        <dbReference type="EC" id="1.3.98.3"/>
    </reaction>
</comment>
<dbReference type="Gene3D" id="3.80.30.20">
    <property type="entry name" value="tm_1862 like domain"/>
    <property type="match status" value="1"/>
</dbReference>
<feature type="binding site" evidence="17">
    <location>
        <position position="75"/>
    </location>
    <ligand>
        <name>[4Fe-4S] cluster</name>
        <dbReference type="ChEBI" id="CHEBI:49883"/>
        <note>4Fe-4S-S-AdoMet</note>
    </ligand>
</feature>
<comment type="similarity">
    <text evidence="3 15">Belongs to the anaerobic coproporphyrinogen-III oxidase family.</text>
</comment>
<dbReference type="SMART" id="SM00729">
    <property type="entry name" value="Elp3"/>
    <property type="match status" value="1"/>
</dbReference>
<evidence type="ECO:0000259" key="18">
    <source>
        <dbReference type="PROSITE" id="PS51918"/>
    </source>
</evidence>
<evidence type="ECO:0000256" key="15">
    <source>
        <dbReference type="PIRNR" id="PIRNR000167"/>
    </source>
</evidence>
<dbReference type="InterPro" id="IPR023404">
    <property type="entry name" value="rSAM_horseshoe"/>
</dbReference>